<organism evidence="2 3">
    <name type="scientific">Dryococelus australis</name>
    <dbReference type="NCBI Taxonomy" id="614101"/>
    <lineage>
        <taxon>Eukaryota</taxon>
        <taxon>Metazoa</taxon>
        <taxon>Ecdysozoa</taxon>
        <taxon>Arthropoda</taxon>
        <taxon>Hexapoda</taxon>
        <taxon>Insecta</taxon>
        <taxon>Pterygota</taxon>
        <taxon>Neoptera</taxon>
        <taxon>Polyneoptera</taxon>
        <taxon>Phasmatodea</taxon>
        <taxon>Verophasmatodea</taxon>
        <taxon>Anareolatae</taxon>
        <taxon>Phasmatidae</taxon>
        <taxon>Eurycanthinae</taxon>
        <taxon>Dryococelus</taxon>
    </lineage>
</organism>
<proteinExistence type="predicted"/>
<feature type="compositionally biased region" description="Polar residues" evidence="1">
    <location>
        <begin position="22"/>
        <end position="32"/>
    </location>
</feature>
<feature type="region of interest" description="Disordered" evidence="1">
    <location>
        <begin position="323"/>
        <end position="377"/>
    </location>
</feature>
<gene>
    <name evidence="2" type="ORF">PR048_030040</name>
</gene>
<dbReference type="Proteomes" id="UP001159363">
    <property type="component" value="Chromosome 13"/>
</dbReference>
<dbReference type="EMBL" id="JARBHB010000014">
    <property type="protein sequence ID" value="KAJ8868512.1"/>
    <property type="molecule type" value="Genomic_DNA"/>
</dbReference>
<evidence type="ECO:0000256" key="1">
    <source>
        <dbReference type="SAM" id="MobiDB-lite"/>
    </source>
</evidence>
<feature type="compositionally biased region" description="Polar residues" evidence="1">
    <location>
        <begin position="323"/>
        <end position="346"/>
    </location>
</feature>
<evidence type="ECO:0000313" key="3">
    <source>
        <dbReference type="Proteomes" id="UP001159363"/>
    </source>
</evidence>
<reference evidence="2 3" key="1">
    <citation type="submission" date="2023-02" db="EMBL/GenBank/DDBJ databases">
        <title>LHISI_Scaffold_Assembly.</title>
        <authorList>
            <person name="Stuart O.P."/>
            <person name="Cleave R."/>
            <person name="Magrath M.J.L."/>
            <person name="Mikheyev A.S."/>
        </authorList>
    </citation>
    <scope>NUCLEOTIDE SEQUENCE [LARGE SCALE GENOMIC DNA]</scope>
    <source>
        <strain evidence="2">Daus_M_001</strain>
        <tissue evidence="2">Leg muscle</tissue>
    </source>
</reference>
<name>A0ABQ9GAK3_9NEOP</name>
<comment type="caution">
    <text evidence="2">The sequence shown here is derived from an EMBL/GenBank/DDBJ whole genome shotgun (WGS) entry which is preliminary data.</text>
</comment>
<feature type="region of interest" description="Disordered" evidence="1">
    <location>
        <begin position="1"/>
        <end position="34"/>
    </location>
</feature>
<sequence>MPLPPRTWQGATVPERLARSPPTKSNRAQSPAGSPDFCKWDSCRTMPLVRGFSRGSPVSHAPSFRLCSVLTLITFIGSQDLAVKSRPNLFTRSLANKLGSHTMQIDSEQESWLYNPLCPYLKQTTLENGTAALTEDSEESVSEAVLRFQKDPVTFRKRETFTFIFLSFAHSNSRTAVVYWLDYSLPPRRTEFDSLRGLRWLADLLGGLPFPPPLHSSAAQYSHRFTLIGSEDLDVKSRPNLSTHSGQSRGRIPRSSKSRAWEISEATRTFRSRVCPMLPGAAMCLLQHWLLCVCFRRRCRMRVPRLQVSRVEHRGHDCVFQTTTANSGENHCNHENGLQGTGTTEYEQLRRSDSPSPLAQNRHNHSTHDTEDLSLRSSAGTKWWGKREIPEKNPPTNVIAQHDTHVRKSGSARPGIEPGSPWWEVSRLTAQPPRPLSSFRGILKFRTCEVHRQPRQVRSELDISTTAGTPVYWSAALPLTTFLLANMTTDTPTVLYNTRYWLDKIDVKHVYTEVDFVIGSQFIRYALDDCEPIADFQGNKRCPFDLTVAQPSLLWRWRLVVSDRNSRKIKHRHFPRKSVAILSRGLGGRSIRLLASYQGEPGLIPDVGRFSRGSPVSPALSFRRCSILTSFILIGAQDLAAKSCPNIFTSHTHHLESHLAQLVQGLARQLLHLLVRHLVGSGYIANLALEPVEKS</sequence>
<feature type="region of interest" description="Disordered" evidence="1">
    <location>
        <begin position="236"/>
        <end position="259"/>
    </location>
</feature>
<evidence type="ECO:0000313" key="2">
    <source>
        <dbReference type="EMBL" id="KAJ8868512.1"/>
    </source>
</evidence>
<accession>A0ABQ9GAK3</accession>
<protein>
    <submittedName>
        <fullName evidence="2">Uncharacterized protein</fullName>
    </submittedName>
</protein>
<feature type="compositionally biased region" description="Polar residues" evidence="1">
    <location>
        <begin position="239"/>
        <end position="248"/>
    </location>
</feature>
<keyword evidence="3" id="KW-1185">Reference proteome</keyword>